<dbReference type="Proteomes" id="UP001205560">
    <property type="component" value="Unassembled WGS sequence"/>
</dbReference>
<evidence type="ECO:0000313" key="2">
    <source>
        <dbReference type="EMBL" id="MCS0588803.1"/>
    </source>
</evidence>
<feature type="region of interest" description="Disordered" evidence="1">
    <location>
        <begin position="1"/>
        <end position="75"/>
    </location>
</feature>
<gene>
    <name evidence="2" type="ORF">NX782_06255</name>
</gene>
<organism evidence="2 3">
    <name type="scientific">Massilia norwichensis</name>
    <dbReference type="NCBI Taxonomy" id="1442366"/>
    <lineage>
        <taxon>Bacteria</taxon>
        <taxon>Pseudomonadati</taxon>
        <taxon>Pseudomonadota</taxon>
        <taxon>Betaproteobacteria</taxon>
        <taxon>Burkholderiales</taxon>
        <taxon>Oxalobacteraceae</taxon>
        <taxon>Telluria group</taxon>
        <taxon>Massilia</taxon>
    </lineage>
</organism>
<feature type="compositionally biased region" description="Polar residues" evidence="1">
    <location>
        <begin position="17"/>
        <end position="32"/>
    </location>
</feature>
<comment type="caution">
    <text evidence="2">The sequence shown here is derived from an EMBL/GenBank/DDBJ whole genome shotgun (WGS) entry which is preliminary data.</text>
</comment>
<accession>A0ABT2A3L9</accession>
<proteinExistence type="predicted"/>
<protein>
    <submittedName>
        <fullName evidence="2">Uncharacterized protein</fullName>
    </submittedName>
</protein>
<dbReference type="EMBL" id="JANUGX010000005">
    <property type="protein sequence ID" value="MCS0588803.1"/>
    <property type="molecule type" value="Genomic_DNA"/>
</dbReference>
<reference evidence="2 3" key="1">
    <citation type="submission" date="2022-08" db="EMBL/GenBank/DDBJ databases">
        <title>Reclassification of Massilia species as members of the genera Telluria, Duganella, Pseudoduganella, Mokoshia gen. nov. and Zemynaea gen. nov. using orthogonal and non-orthogonal genome-based approaches.</title>
        <authorList>
            <person name="Bowman J.P."/>
        </authorList>
    </citation>
    <scope>NUCLEOTIDE SEQUENCE [LARGE SCALE GENOMIC DNA]</scope>
    <source>
        <strain evidence="2 3">LMG 28164</strain>
    </source>
</reference>
<feature type="compositionally biased region" description="Basic and acidic residues" evidence="1">
    <location>
        <begin position="1"/>
        <end position="11"/>
    </location>
</feature>
<keyword evidence="3" id="KW-1185">Reference proteome</keyword>
<evidence type="ECO:0000256" key="1">
    <source>
        <dbReference type="SAM" id="MobiDB-lite"/>
    </source>
</evidence>
<dbReference type="RefSeq" id="WP_258844565.1">
    <property type="nucleotide sequence ID" value="NZ_JANUGX010000005.1"/>
</dbReference>
<feature type="compositionally biased region" description="Basic and acidic residues" evidence="1">
    <location>
        <begin position="55"/>
        <end position="75"/>
    </location>
</feature>
<sequence length="75" mass="7973">MTDHRDHEKQSHGVTGDTVQQAADVSRPTTTAGHAIDNKLVPQAPVDPKTWGAGEHADPEDKADGRGGQAHRDTP</sequence>
<evidence type="ECO:0000313" key="3">
    <source>
        <dbReference type="Proteomes" id="UP001205560"/>
    </source>
</evidence>
<name>A0ABT2A3L9_9BURK</name>